<comment type="caution">
    <text evidence="2">The sequence shown here is derived from an EMBL/GenBank/DDBJ whole genome shotgun (WGS) entry which is preliminary data.</text>
</comment>
<evidence type="ECO:0000259" key="1">
    <source>
        <dbReference type="Pfam" id="PF12053"/>
    </source>
</evidence>
<dbReference type="EMBL" id="BEZZ01036538">
    <property type="protein sequence ID" value="GCC40089.1"/>
    <property type="molecule type" value="Genomic_DNA"/>
</dbReference>
<accession>A0A401TBS0</accession>
<evidence type="ECO:0000313" key="2">
    <source>
        <dbReference type="EMBL" id="GCC40089.1"/>
    </source>
</evidence>
<dbReference type="Proteomes" id="UP000287033">
    <property type="component" value="Unassembled WGS sequence"/>
</dbReference>
<feature type="non-terminal residue" evidence="2">
    <location>
        <position position="1"/>
    </location>
</feature>
<feature type="domain" description="Par3/HAL N-terminal" evidence="1">
    <location>
        <begin position="2"/>
        <end position="73"/>
    </location>
</feature>
<protein>
    <recommendedName>
        <fullName evidence="1">Par3/HAL N-terminal domain-containing protein</fullName>
    </recommendedName>
</protein>
<dbReference type="InterPro" id="IPR021922">
    <property type="entry name" value="Par3/HAL_N"/>
</dbReference>
<gene>
    <name evidence="2" type="ORF">chiPu_0024293</name>
</gene>
<dbReference type="Gene3D" id="3.10.20.90">
    <property type="entry name" value="Phosphatidylinositol 3-kinase Catalytic Subunit, Chain A, domain 1"/>
    <property type="match status" value="1"/>
</dbReference>
<dbReference type="OrthoDB" id="9946709at2759"/>
<dbReference type="STRING" id="137246.A0A401TBS0"/>
<organism evidence="2 3">
    <name type="scientific">Chiloscyllium punctatum</name>
    <name type="common">Brownbanded bambooshark</name>
    <name type="synonym">Hemiscyllium punctatum</name>
    <dbReference type="NCBI Taxonomy" id="137246"/>
    <lineage>
        <taxon>Eukaryota</taxon>
        <taxon>Metazoa</taxon>
        <taxon>Chordata</taxon>
        <taxon>Craniata</taxon>
        <taxon>Vertebrata</taxon>
        <taxon>Chondrichthyes</taxon>
        <taxon>Elasmobranchii</taxon>
        <taxon>Galeomorphii</taxon>
        <taxon>Galeoidea</taxon>
        <taxon>Orectolobiformes</taxon>
        <taxon>Hemiscylliidae</taxon>
        <taxon>Chiloscyllium</taxon>
    </lineage>
</organism>
<dbReference type="Pfam" id="PF12053">
    <property type="entry name" value="Par3_HAL_N_term"/>
    <property type="match status" value="1"/>
</dbReference>
<keyword evidence="3" id="KW-1185">Reference proteome</keyword>
<dbReference type="AlphaFoldDB" id="A0A401TBS0"/>
<sequence length="129" mass="14826">TVPCKDTSVSVAWLATEALRRYVKNKPDSGGMRPGSSPRFMVRRCQGLGSLDLDDAVHDVLEDNEFIEIVLEDDLMSSEFIPSQPERVHLYSKYQEPTEVNLFPHRSFNFISSTLQSFSLDWRPELTFR</sequence>
<name>A0A401TBS0_CHIPU</name>
<reference evidence="2 3" key="1">
    <citation type="journal article" date="2018" name="Nat. Ecol. Evol.">
        <title>Shark genomes provide insights into elasmobranch evolution and the origin of vertebrates.</title>
        <authorList>
            <person name="Hara Y"/>
            <person name="Yamaguchi K"/>
            <person name="Onimaru K"/>
            <person name="Kadota M"/>
            <person name="Koyanagi M"/>
            <person name="Keeley SD"/>
            <person name="Tatsumi K"/>
            <person name="Tanaka K"/>
            <person name="Motone F"/>
            <person name="Kageyama Y"/>
            <person name="Nozu R"/>
            <person name="Adachi N"/>
            <person name="Nishimura O"/>
            <person name="Nakagawa R"/>
            <person name="Tanegashima C"/>
            <person name="Kiyatake I"/>
            <person name="Matsumoto R"/>
            <person name="Murakumo K"/>
            <person name="Nishida K"/>
            <person name="Terakita A"/>
            <person name="Kuratani S"/>
            <person name="Sato K"/>
            <person name="Hyodo S Kuraku.S."/>
        </authorList>
    </citation>
    <scope>NUCLEOTIDE SEQUENCE [LARGE SCALE GENOMIC DNA]</scope>
</reference>
<evidence type="ECO:0000313" key="3">
    <source>
        <dbReference type="Proteomes" id="UP000287033"/>
    </source>
</evidence>
<proteinExistence type="predicted"/>